<dbReference type="Proteomes" id="UP000812966">
    <property type="component" value="Unassembled WGS sequence"/>
</dbReference>
<feature type="region of interest" description="Disordered" evidence="3">
    <location>
        <begin position="181"/>
        <end position="312"/>
    </location>
</feature>
<reference evidence="5" key="1">
    <citation type="submission" date="2020-04" db="EMBL/GenBank/DDBJ databases">
        <title>Analysis of mating type loci in Filobasidium floriforme.</title>
        <authorList>
            <person name="Nowrousian M."/>
        </authorList>
    </citation>
    <scope>NUCLEOTIDE SEQUENCE</scope>
    <source>
        <strain evidence="5">CBS 6242</strain>
    </source>
</reference>
<dbReference type="SUPFAM" id="SSF46785">
    <property type="entry name" value="Winged helix' DNA-binding domain"/>
    <property type="match status" value="1"/>
</dbReference>
<dbReference type="GO" id="GO:0043565">
    <property type="term" value="F:sequence-specific DNA binding"/>
    <property type="evidence" value="ECO:0007669"/>
    <property type="project" value="InterPro"/>
</dbReference>
<keyword evidence="6" id="KW-1185">Reference proteome</keyword>
<evidence type="ECO:0000259" key="4">
    <source>
        <dbReference type="PROSITE" id="PS50039"/>
    </source>
</evidence>
<feature type="DNA-binding region" description="Fork-head" evidence="2">
    <location>
        <begin position="354"/>
        <end position="451"/>
    </location>
</feature>
<keyword evidence="1 2" id="KW-0238">DNA-binding</keyword>
<evidence type="ECO:0000313" key="5">
    <source>
        <dbReference type="EMBL" id="KAG7528845.1"/>
    </source>
</evidence>
<feature type="compositionally biased region" description="Low complexity" evidence="3">
    <location>
        <begin position="534"/>
        <end position="544"/>
    </location>
</feature>
<dbReference type="InterPro" id="IPR001766">
    <property type="entry name" value="Fork_head_dom"/>
</dbReference>
<dbReference type="PROSITE" id="PS50039">
    <property type="entry name" value="FORK_HEAD_3"/>
    <property type="match status" value="1"/>
</dbReference>
<comment type="subcellular location">
    <subcellularLocation>
        <location evidence="2">Nucleus</location>
    </subcellularLocation>
</comment>
<feature type="compositionally biased region" description="Basic and acidic residues" evidence="3">
    <location>
        <begin position="482"/>
        <end position="492"/>
    </location>
</feature>
<protein>
    <recommendedName>
        <fullName evidence="4">Fork-head domain-containing protein</fullName>
    </recommendedName>
</protein>
<proteinExistence type="predicted"/>
<evidence type="ECO:0000256" key="2">
    <source>
        <dbReference type="PROSITE-ProRule" id="PRU00089"/>
    </source>
</evidence>
<name>A0A8K0JG61_9TREE</name>
<dbReference type="Pfam" id="PF00250">
    <property type="entry name" value="Forkhead"/>
    <property type="match status" value="1"/>
</dbReference>
<feature type="compositionally biased region" description="Polar residues" evidence="3">
    <location>
        <begin position="622"/>
        <end position="640"/>
    </location>
</feature>
<dbReference type="EMBL" id="JABELV010000165">
    <property type="protein sequence ID" value="KAG7528845.1"/>
    <property type="molecule type" value="Genomic_DNA"/>
</dbReference>
<dbReference type="GO" id="GO:0005634">
    <property type="term" value="C:nucleus"/>
    <property type="evidence" value="ECO:0007669"/>
    <property type="project" value="UniProtKB-SubCell"/>
</dbReference>
<feature type="region of interest" description="Disordered" evidence="3">
    <location>
        <begin position="449"/>
        <end position="572"/>
    </location>
</feature>
<evidence type="ECO:0000256" key="1">
    <source>
        <dbReference type="ARBA" id="ARBA00023125"/>
    </source>
</evidence>
<evidence type="ECO:0000313" key="6">
    <source>
        <dbReference type="Proteomes" id="UP000812966"/>
    </source>
</evidence>
<dbReference type="GO" id="GO:0003700">
    <property type="term" value="F:DNA-binding transcription factor activity"/>
    <property type="evidence" value="ECO:0007669"/>
    <property type="project" value="InterPro"/>
</dbReference>
<feature type="compositionally biased region" description="Basic and acidic residues" evidence="3">
    <location>
        <begin position="91"/>
        <end position="100"/>
    </location>
</feature>
<comment type="caution">
    <text evidence="5">The sequence shown here is derived from an EMBL/GenBank/DDBJ whole genome shotgun (WGS) entry which is preliminary data.</text>
</comment>
<dbReference type="InterPro" id="IPR036390">
    <property type="entry name" value="WH_DNA-bd_sf"/>
</dbReference>
<accession>A0A8K0JG61</accession>
<sequence length="715" mass="78655">MISSMDTSESSDLIALAQRHFLTISYDESVFIISYTHDQNSWSSGDDSSYLRDDTPALLPDEGDESDCSDHFDAPAPPPRRSRNGRQSSTYRHEQRRRVPYDIRTPARHAMVPAVSEAYSPVLAGQTPWSPFLPQFQQMSLSSSSPAMPFMYGPVPHLDPNHVGDLTYVAYYTVPRMGHQTGMPIPRPSRRRPSISGYQRSVSARETRLGSTHPQNVQPKVETEHRSRRSRATTLSQGWPPADHQPTSGIASGSEGFRPTCSLPQDGHTQQPFTHDVMADDLMTSHEAPGPDPVPEAVTEEPAELPSCRPTQVKQEPDIKSYCPGYVWDVLASKSIVAKYKEDKAARAGTIYEKPTGSYCMLIGQALIEAPSPHQLDVASVFESIAAKYPYFTLDPRLLYNGVRHQINANAAFTRVQRLHGDPNARIRKWCITPGYEYWFIDGLEREKRERKPRRTVSKSSSIGPFEMEMDDSPEIPLRSLFEADERRRAETPETAIRNSDVDRTPMGPANNRTPLARGSAERPPRLDMQAIRSHSMMSGLSSSTEGDLTPALSLDGGSSARPSPYPLNELPPLSIMEEATRSRSREIASPDSCLGFPSSNFTATSTFLSQQSSRVPLAGKTNYQPSSTLGFSPFANSKPPSGKEQHGGYQQSPDIHSPLPQLSTGSGLQKPVPIRSLSALSSTRPGSATTSVSNSTVSSLASAMDVTLVRSRNA</sequence>
<feature type="domain" description="Fork-head" evidence="4">
    <location>
        <begin position="354"/>
        <end position="451"/>
    </location>
</feature>
<feature type="region of interest" description="Disordered" evidence="3">
    <location>
        <begin position="40"/>
        <end position="100"/>
    </location>
</feature>
<feature type="compositionally biased region" description="Polar residues" evidence="3">
    <location>
        <begin position="649"/>
        <end position="668"/>
    </location>
</feature>
<keyword evidence="2" id="KW-0539">Nucleus</keyword>
<feature type="compositionally biased region" description="Polar residues" evidence="3">
    <location>
        <begin position="209"/>
        <end position="218"/>
    </location>
</feature>
<dbReference type="InterPro" id="IPR036388">
    <property type="entry name" value="WH-like_DNA-bd_sf"/>
</dbReference>
<gene>
    <name evidence="5" type="ORF">FFLO_05905</name>
</gene>
<dbReference type="SMART" id="SM00339">
    <property type="entry name" value="FH"/>
    <property type="match status" value="1"/>
</dbReference>
<evidence type="ECO:0000256" key="3">
    <source>
        <dbReference type="SAM" id="MobiDB-lite"/>
    </source>
</evidence>
<dbReference type="Gene3D" id="1.10.10.10">
    <property type="entry name" value="Winged helix-like DNA-binding domain superfamily/Winged helix DNA-binding domain"/>
    <property type="match status" value="1"/>
</dbReference>
<dbReference type="AlphaFoldDB" id="A0A8K0JG61"/>
<organism evidence="5 6">
    <name type="scientific">Filobasidium floriforme</name>
    <dbReference type="NCBI Taxonomy" id="5210"/>
    <lineage>
        <taxon>Eukaryota</taxon>
        <taxon>Fungi</taxon>
        <taxon>Dikarya</taxon>
        <taxon>Basidiomycota</taxon>
        <taxon>Agaricomycotina</taxon>
        <taxon>Tremellomycetes</taxon>
        <taxon>Filobasidiales</taxon>
        <taxon>Filobasidiaceae</taxon>
        <taxon>Filobasidium</taxon>
    </lineage>
</organism>
<feature type="region of interest" description="Disordered" evidence="3">
    <location>
        <begin position="611"/>
        <end position="715"/>
    </location>
</feature>
<dbReference type="OrthoDB" id="5954824at2759"/>
<feature type="compositionally biased region" description="Low complexity" evidence="3">
    <location>
        <begin position="688"/>
        <end position="704"/>
    </location>
</feature>